<feature type="domain" description="BetI-type transcriptional repressor C-terminal" evidence="1">
    <location>
        <begin position="78"/>
        <end position="173"/>
    </location>
</feature>
<dbReference type="Gene3D" id="1.10.357.10">
    <property type="entry name" value="Tetracycline Repressor, domain 2"/>
    <property type="match status" value="1"/>
</dbReference>
<evidence type="ECO:0000313" key="2">
    <source>
        <dbReference type="EMBL" id="OLF13460.1"/>
    </source>
</evidence>
<proteinExistence type="predicted"/>
<dbReference type="SUPFAM" id="SSF48498">
    <property type="entry name" value="Tetracyclin repressor-like, C-terminal domain"/>
    <property type="match status" value="1"/>
</dbReference>
<accession>A0A1Q8CGL6</accession>
<evidence type="ECO:0000313" key="3">
    <source>
        <dbReference type="Proteomes" id="UP000185596"/>
    </source>
</evidence>
<dbReference type="STRING" id="1912961.BU204_27050"/>
<dbReference type="Proteomes" id="UP000185596">
    <property type="component" value="Unassembled WGS sequence"/>
</dbReference>
<dbReference type="EMBL" id="MSIE01000055">
    <property type="protein sequence ID" value="OLF13460.1"/>
    <property type="molecule type" value="Genomic_DNA"/>
</dbReference>
<gene>
    <name evidence="2" type="ORF">BU204_27050</name>
</gene>
<reference evidence="2 3" key="1">
    <citation type="submission" date="2016-12" db="EMBL/GenBank/DDBJ databases">
        <title>The draft genome sequence of Actinophytocola sp. 11-183.</title>
        <authorList>
            <person name="Wang W."/>
            <person name="Yuan L."/>
        </authorList>
    </citation>
    <scope>NUCLEOTIDE SEQUENCE [LARGE SCALE GENOMIC DNA]</scope>
    <source>
        <strain evidence="2 3">11-183</strain>
    </source>
</reference>
<dbReference type="AlphaFoldDB" id="A0A1Q8CGL6"/>
<keyword evidence="3" id="KW-1185">Reference proteome</keyword>
<sequence>MPLGGIASHLRSGEVTRRAKLSAGSLYYHWMSQDEYIVDLVDYVLRCMSDERAAKAKEHAQDMFAATLEDDQPLPKAVRSIGNAAFAQLQADDSVFLQMALWSAHRDDPEIARRLKDMYSRVQSCWRAHVEQTVQAQGRKWRSPFDASAMTTALIALSEGLLLRSKVDPEAVPEYNHPDGNWTMMSTLSLALYHAMTTTADELDDVRDQD</sequence>
<name>A0A1Q8CGL6_9PSEU</name>
<protein>
    <recommendedName>
        <fullName evidence="1">BetI-type transcriptional repressor C-terminal domain-containing protein</fullName>
    </recommendedName>
</protein>
<organism evidence="2 3">
    <name type="scientific">Actinophytocola xanthii</name>
    <dbReference type="NCBI Taxonomy" id="1912961"/>
    <lineage>
        <taxon>Bacteria</taxon>
        <taxon>Bacillati</taxon>
        <taxon>Actinomycetota</taxon>
        <taxon>Actinomycetes</taxon>
        <taxon>Pseudonocardiales</taxon>
        <taxon>Pseudonocardiaceae</taxon>
    </lineage>
</organism>
<evidence type="ECO:0000259" key="1">
    <source>
        <dbReference type="Pfam" id="PF13977"/>
    </source>
</evidence>
<dbReference type="InterPro" id="IPR039538">
    <property type="entry name" value="BetI_C"/>
</dbReference>
<dbReference type="Pfam" id="PF13977">
    <property type="entry name" value="TetR_C_6"/>
    <property type="match status" value="1"/>
</dbReference>
<dbReference type="InterPro" id="IPR036271">
    <property type="entry name" value="Tet_transcr_reg_TetR-rel_C_sf"/>
</dbReference>
<comment type="caution">
    <text evidence="2">The sequence shown here is derived from an EMBL/GenBank/DDBJ whole genome shotgun (WGS) entry which is preliminary data.</text>
</comment>